<comment type="caution">
    <text evidence="3">The sequence shown here is derived from an EMBL/GenBank/DDBJ whole genome shotgun (WGS) entry which is preliminary data.</text>
</comment>
<dbReference type="VEuPathDB" id="ToxoDB:BESB_066590"/>
<feature type="compositionally biased region" description="Low complexity" evidence="1">
    <location>
        <begin position="1540"/>
        <end position="1574"/>
    </location>
</feature>
<feature type="compositionally biased region" description="Polar residues" evidence="1">
    <location>
        <begin position="1826"/>
        <end position="1837"/>
    </location>
</feature>
<feature type="region of interest" description="Disordered" evidence="1">
    <location>
        <begin position="2443"/>
        <end position="2495"/>
    </location>
</feature>
<dbReference type="STRING" id="94643.A0A2A9MF91"/>
<name>A0A2A9MF91_BESBE</name>
<feature type="region of interest" description="Disordered" evidence="1">
    <location>
        <begin position="1755"/>
        <end position="1787"/>
    </location>
</feature>
<organism evidence="3 4">
    <name type="scientific">Besnoitia besnoiti</name>
    <name type="common">Apicomplexan protozoan</name>
    <dbReference type="NCBI Taxonomy" id="94643"/>
    <lineage>
        <taxon>Eukaryota</taxon>
        <taxon>Sar</taxon>
        <taxon>Alveolata</taxon>
        <taxon>Apicomplexa</taxon>
        <taxon>Conoidasida</taxon>
        <taxon>Coccidia</taxon>
        <taxon>Eucoccidiorida</taxon>
        <taxon>Eimeriorina</taxon>
        <taxon>Sarcocystidae</taxon>
        <taxon>Besnoitia</taxon>
    </lineage>
</organism>
<feature type="compositionally biased region" description="Basic and acidic residues" evidence="1">
    <location>
        <begin position="331"/>
        <end position="341"/>
    </location>
</feature>
<feature type="region of interest" description="Disordered" evidence="1">
    <location>
        <begin position="1485"/>
        <end position="1650"/>
    </location>
</feature>
<dbReference type="InterPro" id="IPR004274">
    <property type="entry name" value="FCP1_dom"/>
</dbReference>
<feature type="region of interest" description="Disordered" evidence="1">
    <location>
        <begin position="1026"/>
        <end position="1444"/>
    </location>
</feature>
<feature type="region of interest" description="Disordered" evidence="1">
    <location>
        <begin position="1"/>
        <end position="21"/>
    </location>
</feature>
<feature type="compositionally biased region" description="Polar residues" evidence="1">
    <location>
        <begin position="2044"/>
        <end position="2054"/>
    </location>
</feature>
<feature type="compositionally biased region" description="Low complexity" evidence="1">
    <location>
        <begin position="1234"/>
        <end position="1254"/>
    </location>
</feature>
<dbReference type="InterPro" id="IPR050365">
    <property type="entry name" value="TIM50"/>
</dbReference>
<feature type="region of interest" description="Disordered" evidence="1">
    <location>
        <begin position="1728"/>
        <end position="1747"/>
    </location>
</feature>
<feature type="compositionally biased region" description="Low complexity" evidence="1">
    <location>
        <begin position="877"/>
        <end position="892"/>
    </location>
</feature>
<feature type="compositionally biased region" description="Basic and acidic residues" evidence="1">
    <location>
        <begin position="480"/>
        <end position="523"/>
    </location>
</feature>
<feature type="compositionally biased region" description="Basic and acidic residues" evidence="1">
    <location>
        <begin position="1191"/>
        <end position="1203"/>
    </location>
</feature>
<feature type="compositionally biased region" description="Low complexity" evidence="1">
    <location>
        <begin position="2074"/>
        <end position="2120"/>
    </location>
</feature>
<feature type="region of interest" description="Disordered" evidence="1">
    <location>
        <begin position="1805"/>
        <end position="1896"/>
    </location>
</feature>
<dbReference type="OrthoDB" id="332531at2759"/>
<feature type="compositionally biased region" description="Basic residues" evidence="1">
    <location>
        <begin position="274"/>
        <end position="300"/>
    </location>
</feature>
<feature type="domain" description="FCP1 homology" evidence="2">
    <location>
        <begin position="77"/>
        <end position="434"/>
    </location>
</feature>
<feature type="compositionally biased region" description="Basic and acidic residues" evidence="1">
    <location>
        <begin position="1349"/>
        <end position="1359"/>
    </location>
</feature>
<reference evidence="3 4" key="1">
    <citation type="submission" date="2017-09" db="EMBL/GenBank/DDBJ databases">
        <title>Genome sequencing of Besnoitia besnoiti strain Bb-Ger1.</title>
        <authorList>
            <person name="Schares G."/>
            <person name="Venepally P."/>
            <person name="Lorenzi H.A."/>
        </authorList>
    </citation>
    <scope>NUCLEOTIDE SEQUENCE [LARGE SCALE GENOMIC DNA]</scope>
    <source>
        <strain evidence="3 4">Bb-Ger1</strain>
    </source>
</reference>
<dbReference type="InterPro" id="IPR023214">
    <property type="entry name" value="HAD_sf"/>
</dbReference>
<dbReference type="SUPFAM" id="SSF56784">
    <property type="entry name" value="HAD-like"/>
    <property type="match status" value="2"/>
</dbReference>
<feature type="compositionally biased region" description="Low complexity" evidence="1">
    <location>
        <begin position="2444"/>
        <end position="2457"/>
    </location>
</feature>
<keyword evidence="4" id="KW-1185">Reference proteome</keyword>
<feature type="compositionally biased region" description="Low complexity" evidence="1">
    <location>
        <begin position="1857"/>
        <end position="1891"/>
    </location>
</feature>
<feature type="compositionally biased region" description="Basic and acidic residues" evidence="1">
    <location>
        <begin position="1610"/>
        <end position="1622"/>
    </location>
</feature>
<feature type="compositionally biased region" description="Basic and acidic residues" evidence="1">
    <location>
        <begin position="251"/>
        <end position="273"/>
    </location>
</feature>
<sequence length="2526" mass="260711">MGWTESCSRDKSLEEENGNMANVMLDFTDPEGEEEEFEEVTFEDEMVESLKSLSDVFSAQRLNRYVQGDLGTLPPAPTDGRLTVFLDIDETLVHVTPYPLPFLKPDSTFLLQEPSLSSPSQGPPSPSLSPVYLPGVSPGPAPRAALLHVYYRPFLFSFLERLVKTQHYELVPFTAALAEYADPILDGIEAKLGGARGSLFAGRLYRQHCARASRPRLAQDALPDIAEKAGRPTESDAPAPQPAENTETSDAADRSDGGETDRDKLADEGDSGDRHRRRKNQKGAKRKKDEKKKAGGKKKPRGSEDPADSSEKKEEGESSREASQEAEPAEGAEKADDERDSGSSLNGIKQEAEAGSEEGCGVDGARGAEAEEELLYVKDLAHAAPDRSLSRSVLLDNSAISFAPQLANGLLLRPFYGDPQDRELEAVLSLLLDLAGKHGDIRDNMKEAGMLHKVSQMLVLLPELRDSALVEALQTQLDQGRPDLRAQPVEPRDEKGGESRGEQREPEGNSDRRDESRGRRDPEGGADAEEGAPGKETEGKEQAAASDGEPGEKEEENERCASEGEVGGDNQGARRGGEIDGGVCEERQKSSGACEDSRKASCEANTENDRGDEGLAGGASVKGTSEDGCGNSDQENDVAAREHDLFPECAGSQAPQEASASACCPTPGSCESPASYEASAPCDASSLCEASPSREGSAPCDASSLCEASPSREGSAPCDASSLCEASPSREGSAPCDASSLCEASPSREGSAPCDASSLCEASPSREGSAPCDASSLCEASPSREGSTPCDASSLCEASPSREGSAPYDASSLCEASPSREGSAPCEASAPSEVSSSGQEPLVLAGLGAYESLPSLPAKQAGEESCRSTEPPSTHVAAESPASLSSPSSALSPPAPSFLPEDARNPPTSAACSPSADAERKDAVPPSSSALFLCSTSAAEPVPSLPLHKQFHSLECARQLLAAEAEAGAMGQKPKRRCICGSEKASEDIVGLLRSLILSSSLNPQSEATKKLLDAVHSASLQAHLSLLAASPNPSRDREGRAKRRGEAPPSGGDGDTEEADTESGREDAQRVTTRRREEKRRKRRARRRRSRGEGGEEAQRRDESSGDERQSEREGDFRSSWKSPSPGDPEPCLSRGSSRAEEWAGRLTSAAPSYESLQIWPSADPERSPSVPRSSGRAEPSEQGVLSGRPLEENTRRFRRVEGAPPECLTPSRQAESPSAASLVLTLHPTQTSSLPSAAAPSAVPPDAFAALRRPPPPPPDTGEARESLRISSFVCPSPSLSVSRASPPGCSLPPPPPSPFPSSPLPSPERLRESRQQTFHLQEPARSTTPPPRQQHGERSGAAASQRGEEARAREPSRGAARARSEQGYPSPFAPPALAGGHGSGDERERAGAEEESGRSATEARPTDRRRREEERRSEVRGATQPAEQAPQTRETLAQAAEAALISAIPSMGQKAPSSSSPVTPSPLAAAFCASSLRRRTCAGRLPESHERGVAPMHSSGSPLRSRPSPPPSPLSSPSSLLPPSSPLPSFAAEPDSSSRPAAFLSSSGVALLPGAAASSSSSPALPRLAAADGGRAQRQESRDVEAAASVTRERSRDLHTAGVTKTPDAERAGQEEAKEAAPPGRSASEEPGRPLSPRGKAEQLSAPARIEQGTAAAVLASSQLSRASVPASMSLAPASQLGLAEAAGKKETAGGAPRPQASMWLGATTKTSRGLELVRSPPALAPVGVSSGARPHSSSPVVAASAGAFASAPKACPPLSASSRPAVSFEPAAPPPAAEARASAPQDWCASFAAAFGCHAAPTVESEPSSRQQTRDLPASVVSPASLSRATATHPQHPALSYYPVPTNVDLGTSRPLLSPRPAASPSLASSLQANPSSRQSSSPPLGSWLASRSLPTSASPAVAQHPTLASHLLGGSPLTAVAVSAAAEVARSHGLVGTEGRREVLLWNNEAEEGGSRDVGARRPASDVAGADEEDMKTREVDIYFAATSCGGGVARRGSAAACEGAEDAERRGEAAPEKRESGEGEKEEGDASTLRFASCRSSPPLSSFVSLHDGEGAFPFSHIATRKGSPVPSASPPASLAVSSPPLTSPASSLPPSASPARSPAAAVVQPAVVSGQDGATRREYASPLSAADVRRLAYASSTSPPVVALLSPSSASSASPSSASSASPSSASSASPSSVSRVASGVMPASFAYPSSSLPPSPIAYQSPHAAAAGGVYTLPLPQGSQQAASAAARIRSASARPAAAWTPSAAASVSPASPAWQANAWLPLVSVPAPGALAGVSKRSSPSLSPSPRGRPMQRFAVSAGPQRLPSNVPRVVSGGGQTIFLGTQAADARSRAPAAPAPLSPPSTILSFSLPASQPPANSFSPRGPTSSSSSAVAAAFQGSAFVAPPSPRLLATTSSSFAPTSSSFSPLPSSSCSPPLGSLAPSFPLAPPSAGPAAAAVFPGSGPSHHVQAQKARTGAESRGRSSGESAAQGTPRSGFCRQLTPRGSHVWISTAGGEAQRRAASLLSKPVSLKPH</sequence>
<feature type="compositionally biased region" description="Basic and acidic residues" evidence="1">
    <location>
        <begin position="584"/>
        <end position="613"/>
    </location>
</feature>
<protein>
    <recommendedName>
        <fullName evidence="2">FCP1 homology domain-containing protein</fullName>
    </recommendedName>
</protein>
<feature type="compositionally biased region" description="Basic and acidic residues" evidence="1">
    <location>
        <begin position="1092"/>
        <end position="1120"/>
    </location>
</feature>
<feature type="compositionally biased region" description="Basic and acidic residues" evidence="1">
    <location>
        <begin position="1386"/>
        <end position="1400"/>
    </location>
</feature>
<dbReference type="RefSeq" id="XP_029218635.1">
    <property type="nucleotide sequence ID" value="XM_029365052.1"/>
</dbReference>
<feature type="region of interest" description="Disordered" evidence="1">
    <location>
        <begin position="479"/>
        <end position="840"/>
    </location>
</feature>
<dbReference type="Proteomes" id="UP000224006">
    <property type="component" value="Chromosome VI"/>
</dbReference>
<feature type="region of interest" description="Disordered" evidence="1">
    <location>
        <begin position="1957"/>
        <end position="1979"/>
    </location>
</feature>
<dbReference type="GeneID" id="40311585"/>
<feature type="compositionally biased region" description="Basic residues" evidence="1">
    <location>
        <begin position="1078"/>
        <end position="1091"/>
    </location>
</feature>
<feature type="compositionally biased region" description="Basic and acidic residues" evidence="1">
    <location>
        <begin position="1578"/>
        <end position="1602"/>
    </location>
</feature>
<feature type="compositionally biased region" description="Basic and acidic residues" evidence="1">
    <location>
        <begin position="2012"/>
        <end position="2029"/>
    </location>
</feature>
<feature type="compositionally biased region" description="Low complexity" evidence="1">
    <location>
        <begin position="1736"/>
        <end position="1747"/>
    </location>
</feature>
<evidence type="ECO:0000313" key="3">
    <source>
        <dbReference type="EMBL" id="PFH34626.1"/>
    </source>
</evidence>
<feature type="region of interest" description="Disordered" evidence="1">
    <location>
        <begin position="855"/>
        <end position="926"/>
    </location>
</feature>
<evidence type="ECO:0000313" key="4">
    <source>
        <dbReference type="Proteomes" id="UP000224006"/>
    </source>
</evidence>
<gene>
    <name evidence="3" type="ORF">BESB_066590</name>
</gene>
<dbReference type="Gene3D" id="3.40.50.1000">
    <property type="entry name" value="HAD superfamily/HAD-like"/>
    <property type="match status" value="2"/>
</dbReference>
<feature type="compositionally biased region" description="Basic and acidic residues" evidence="1">
    <location>
        <begin position="532"/>
        <end position="541"/>
    </location>
</feature>
<feature type="compositionally biased region" description="Pro residues" evidence="1">
    <location>
        <begin position="1292"/>
        <end position="1309"/>
    </location>
</feature>
<proteinExistence type="predicted"/>
<evidence type="ECO:0000256" key="1">
    <source>
        <dbReference type="SAM" id="MobiDB-lite"/>
    </source>
</evidence>
<dbReference type="Pfam" id="PF03031">
    <property type="entry name" value="NIF"/>
    <property type="match status" value="2"/>
</dbReference>
<dbReference type="InterPro" id="IPR036412">
    <property type="entry name" value="HAD-like_sf"/>
</dbReference>
<dbReference type="KEGG" id="bbes:BESB_066590"/>
<dbReference type="PROSITE" id="PS50969">
    <property type="entry name" value="FCP1"/>
    <property type="match status" value="1"/>
</dbReference>
<evidence type="ECO:0000259" key="2">
    <source>
        <dbReference type="PROSITE" id="PS50969"/>
    </source>
</evidence>
<feature type="compositionally biased region" description="Low complexity" evidence="1">
    <location>
        <begin position="2337"/>
        <end position="2346"/>
    </location>
</feature>
<feature type="region of interest" description="Disordered" evidence="1">
    <location>
        <begin position="229"/>
        <end position="363"/>
    </location>
</feature>
<feature type="compositionally biased region" description="Basic and acidic residues" evidence="1">
    <location>
        <begin position="1958"/>
        <end position="1969"/>
    </location>
</feature>
<dbReference type="PANTHER" id="PTHR12210">
    <property type="entry name" value="DULLARD PROTEIN PHOSPHATASE"/>
    <property type="match status" value="1"/>
</dbReference>
<feature type="compositionally biased region" description="Polar residues" evidence="1">
    <location>
        <begin position="2356"/>
        <end position="2378"/>
    </location>
</feature>
<feature type="compositionally biased region" description="Polar residues" evidence="1">
    <location>
        <begin position="1318"/>
        <end position="1330"/>
    </location>
</feature>
<feature type="compositionally biased region" description="Basic and acidic residues" evidence="1">
    <location>
        <begin position="1407"/>
        <end position="1422"/>
    </location>
</feature>
<feature type="region of interest" description="Disordered" evidence="1">
    <location>
        <begin position="2337"/>
        <end position="2383"/>
    </location>
</feature>
<feature type="compositionally biased region" description="Polar residues" evidence="1">
    <location>
        <begin position="1212"/>
        <end position="1221"/>
    </location>
</feature>
<feature type="region of interest" description="Disordered" evidence="1">
    <location>
        <begin position="2008"/>
        <end position="2132"/>
    </location>
</feature>
<dbReference type="EMBL" id="NWUJ01000006">
    <property type="protein sequence ID" value="PFH34626.1"/>
    <property type="molecule type" value="Genomic_DNA"/>
</dbReference>
<accession>A0A2A9MF91</accession>
<feature type="compositionally biased region" description="Basic and acidic residues" evidence="1">
    <location>
        <begin position="301"/>
        <end position="323"/>
    </location>
</feature>
<feature type="compositionally biased region" description="Low complexity" evidence="1">
    <location>
        <begin position="1434"/>
        <end position="1444"/>
    </location>
</feature>
<feature type="region of interest" description="Disordered" evidence="1">
    <location>
        <begin position="2153"/>
        <end position="2185"/>
    </location>
</feature>